<dbReference type="CDD" id="cd22529">
    <property type="entry name" value="KH-II_NusA_rpt2"/>
    <property type="match status" value="1"/>
</dbReference>
<dbReference type="Proteomes" id="UP000217349">
    <property type="component" value="Chromosome"/>
</dbReference>
<dbReference type="InterPro" id="IPR058582">
    <property type="entry name" value="KH_NusA_2nd"/>
</dbReference>
<evidence type="ECO:0000313" key="10">
    <source>
        <dbReference type="EMBL" id="QIR76494.1"/>
    </source>
</evidence>
<dbReference type="Gene3D" id="3.30.300.20">
    <property type="match status" value="2"/>
</dbReference>
<dbReference type="SUPFAM" id="SSF50249">
    <property type="entry name" value="Nucleic acid-binding proteins"/>
    <property type="match status" value="1"/>
</dbReference>
<reference evidence="11" key="2">
    <citation type="submission" date="2017-09" db="EMBL/GenBank/DDBJ databases">
        <title>The complete genome of Sulfurospirillum sp. JPD-1.</title>
        <authorList>
            <person name="Goris T."/>
        </authorList>
    </citation>
    <scope>NUCLEOTIDE SEQUENCE [LARGE SCALE GENOMIC DNA]</scope>
    <source>
        <strain evidence="11">JPD-1</strain>
    </source>
</reference>
<dbReference type="NCBIfam" id="TIGR01953">
    <property type="entry name" value="NusA"/>
    <property type="match status" value="1"/>
</dbReference>
<proteinExistence type="inferred from homology"/>
<comment type="subunit">
    <text evidence="7">Monomer. Binds directly to the core enzyme of the DNA-dependent RNA polymerase and to nascent RNA.</text>
</comment>
<evidence type="ECO:0000313" key="12">
    <source>
        <dbReference type="Proteomes" id="UP000502831"/>
    </source>
</evidence>
<dbReference type="Gene3D" id="2.40.50.140">
    <property type="entry name" value="Nucleic acid-binding proteins"/>
    <property type="match status" value="1"/>
</dbReference>
<dbReference type="EMBL" id="CP039734">
    <property type="protein sequence ID" value="QIR76494.1"/>
    <property type="molecule type" value="Genomic_DNA"/>
</dbReference>
<dbReference type="AlphaFoldDB" id="A0A290HTF2"/>
<dbReference type="GO" id="GO:0006353">
    <property type="term" value="P:DNA-templated transcription termination"/>
    <property type="evidence" value="ECO:0007669"/>
    <property type="project" value="UniProtKB-UniRule"/>
</dbReference>
<dbReference type="InterPro" id="IPR030842">
    <property type="entry name" value="TF_NusA_bacterial"/>
</dbReference>
<keyword evidence="2 7" id="KW-0963">Cytoplasm</keyword>
<dbReference type="Proteomes" id="UP000502831">
    <property type="component" value="Chromosome"/>
</dbReference>
<dbReference type="Gene3D" id="3.30.1480.10">
    <property type="entry name" value="NusA, N-terminal domain"/>
    <property type="match status" value="1"/>
</dbReference>
<accession>A0A290HTF2</accession>
<comment type="function">
    <text evidence="7">Participates in both transcription termination and antitermination.</text>
</comment>
<sequence length="374" mass="41420">MEKIIDIIESIAHEKGLDINEVKNTVTLALVKTAKRIYGAEYEYGAEIDPATKTLKLYQKVIVVEPDDTRLLEGNENFIAIKDAKEVDPEIEIGDELTYELPLDNLGRTAAATLQKELEYHIQRLLENNIFEKYQKLVGKTVFGSVVRVDNDENTYIEIEEIRAVLPRKNRIKGEKFKVGNVVKSVIRKVLIDKTQGMYVELSRTSPKFLESLLELEVPEIKDELIKIIGSARIPGERAKVALSSLHPNIDAVGATVGTKGVRINAVSKELHNENIDCIEYSNIPEIFIARALSPAIISNVKIQNGKAIVTLPSDQKSKAIGKNGINIRLTSMLTGFEIELVESGGTTANSDASSDEQAEQRDPNALKNLFGGL</sequence>
<dbReference type="RefSeq" id="WP_096045853.1">
    <property type="nucleotide sequence ID" value="NZ_CP023275.1"/>
</dbReference>
<dbReference type="InterPro" id="IPR003029">
    <property type="entry name" value="S1_domain"/>
</dbReference>
<evidence type="ECO:0000256" key="3">
    <source>
        <dbReference type="ARBA" id="ARBA00022814"/>
    </source>
</evidence>
<organism evidence="9 11">
    <name type="scientific">Sulfurospirillum diekertiae</name>
    <dbReference type="NCBI Taxonomy" id="1854492"/>
    <lineage>
        <taxon>Bacteria</taxon>
        <taxon>Pseudomonadati</taxon>
        <taxon>Campylobacterota</taxon>
        <taxon>Epsilonproteobacteria</taxon>
        <taxon>Campylobacterales</taxon>
        <taxon>Sulfurospirillaceae</taxon>
        <taxon>Sulfurospirillum</taxon>
    </lineage>
</organism>
<comment type="subcellular location">
    <subcellularLocation>
        <location evidence="7">Cytoplasm</location>
    </subcellularLocation>
</comment>
<keyword evidence="6 7" id="KW-0804">Transcription</keyword>
<evidence type="ECO:0000259" key="8">
    <source>
        <dbReference type="PROSITE" id="PS50126"/>
    </source>
</evidence>
<evidence type="ECO:0000256" key="2">
    <source>
        <dbReference type="ARBA" id="ARBA00022490"/>
    </source>
</evidence>
<dbReference type="HAMAP" id="MF_00945_B">
    <property type="entry name" value="NusA_B"/>
    <property type="match status" value="1"/>
</dbReference>
<dbReference type="FunFam" id="3.30.300.20:FF:000002">
    <property type="entry name" value="Transcription termination/antitermination protein NusA"/>
    <property type="match status" value="1"/>
</dbReference>
<dbReference type="SUPFAM" id="SSF54814">
    <property type="entry name" value="Prokaryotic type KH domain (KH-domain type II)"/>
    <property type="match status" value="2"/>
</dbReference>
<keyword evidence="3 7" id="KW-0889">Transcription antitermination</keyword>
<dbReference type="InterPro" id="IPR036555">
    <property type="entry name" value="NusA_N_sf"/>
</dbReference>
<dbReference type="Pfam" id="PF26594">
    <property type="entry name" value="KH_NusA_2nd"/>
    <property type="match status" value="1"/>
</dbReference>
<evidence type="ECO:0000256" key="4">
    <source>
        <dbReference type="ARBA" id="ARBA00022884"/>
    </source>
</evidence>
<evidence type="ECO:0000313" key="9">
    <source>
        <dbReference type="EMBL" id="ATB68659.1"/>
    </source>
</evidence>
<reference evidence="10 12" key="1">
    <citation type="journal article" date="2017" name="Environ. Sci. Technol.">
        <title>Organohalide Respiration with Chlorinated Ethenes under Low pH Conditions.</title>
        <authorList>
            <person name="Yang Y."/>
            <person name="Capiro N.L."/>
            <person name="Marcet T.F."/>
            <person name="Yan J."/>
            <person name="Pennell K.D."/>
            <person name="Loffler F.E."/>
        </authorList>
    </citation>
    <scope>NUCLEOTIDE SEQUENCE [LARGE SCALE GENOMIC DNA]</scope>
    <source>
        <strain evidence="10 12">ACSDCE</strain>
    </source>
</reference>
<evidence type="ECO:0000256" key="6">
    <source>
        <dbReference type="ARBA" id="ARBA00023163"/>
    </source>
</evidence>
<reference evidence="9" key="4">
    <citation type="journal article" date="2020" name="MicrobiologyOpen">
        <title>Tetrachloroethene respiration in Sulfurospirillum species is regulated by a two-component system as unraveled by comparative genomics, transcriptomics, and regulator binding studies.</title>
        <authorList>
            <person name="Esken J."/>
            <person name="Goris T."/>
            <person name="Gadkari J."/>
            <person name="Bischler T."/>
            <person name="Forstner K.U."/>
            <person name="Sharma C.M."/>
            <person name="Diekert G."/>
            <person name="Schubert T."/>
        </authorList>
    </citation>
    <scope>NUCLEOTIDE SEQUENCE</scope>
    <source>
        <strain evidence="9">JPD-1</strain>
    </source>
</reference>
<dbReference type="PANTHER" id="PTHR22648">
    <property type="entry name" value="TRANSCRIPTION TERMINATION FACTOR NUSA"/>
    <property type="match status" value="1"/>
</dbReference>
<dbReference type="InterPro" id="IPR015946">
    <property type="entry name" value="KH_dom-like_a/b"/>
</dbReference>
<accession>A0A6G9VU28</accession>
<name>A0A290HTF2_9BACT</name>
<dbReference type="SUPFAM" id="SSF69705">
    <property type="entry name" value="Transcription factor NusA, N-terminal domain"/>
    <property type="match status" value="1"/>
</dbReference>
<dbReference type="GO" id="GO:0005829">
    <property type="term" value="C:cytosol"/>
    <property type="evidence" value="ECO:0007669"/>
    <property type="project" value="TreeGrafter"/>
</dbReference>
<evidence type="ECO:0000256" key="7">
    <source>
        <dbReference type="HAMAP-Rule" id="MF_00945"/>
    </source>
</evidence>
<gene>
    <name evidence="7 10" type="primary">nusA</name>
    <name evidence="10" type="ORF">FA584_09885</name>
    <name evidence="9" type="ORF">SJPD1_0537</name>
</gene>
<dbReference type="GO" id="GO:0003723">
    <property type="term" value="F:RNA binding"/>
    <property type="evidence" value="ECO:0007669"/>
    <property type="project" value="UniProtKB-UniRule"/>
</dbReference>
<dbReference type="OrthoDB" id="9807233at2"/>
<dbReference type="EMBL" id="CP023275">
    <property type="protein sequence ID" value="ATB68659.1"/>
    <property type="molecule type" value="Genomic_DNA"/>
</dbReference>
<dbReference type="InterPro" id="IPR013735">
    <property type="entry name" value="TF_NusA_N"/>
</dbReference>
<dbReference type="GO" id="GO:0031564">
    <property type="term" value="P:transcription antitermination"/>
    <property type="evidence" value="ECO:0007669"/>
    <property type="project" value="UniProtKB-UniRule"/>
</dbReference>
<dbReference type="GO" id="GO:0003700">
    <property type="term" value="F:DNA-binding transcription factor activity"/>
    <property type="evidence" value="ECO:0007669"/>
    <property type="project" value="InterPro"/>
</dbReference>
<feature type="domain" description="S1 motif" evidence="8">
    <location>
        <begin position="139"/>
        <end position="205"/>
    </location>
</feature>
<evidence type="ECO:0000256" key="1">
    <source>
        <dbReference type="ARBA" id="ARBA00022472"/>
    </source>
</evidence>
<comment type="similarity">
    <text evidence="7">Belongs to the NusA family.</text>
</comment>
<keyword evidence="5 7" id="KW-0805">Transcription regulation</keyword>
<evidence type="ECO:0000313" key="11">
    <source>
        <dbReference type="Proteomes" id="UP000217349"/>
    </source>
</evidence>
<dbReference type="Pfam" id="PF13184">
    <property type="entry name" value="KH_NusA_1st"/>
    <property type="match status" value="1"/>
</dbReference>
<dbReference type="InterPro" id="IPR009019">
    <property type="entry name" value="KH_sf_prok-type"/>
</dbReference>
<reference evidence="9" key="3">
    <citation type="submission" date="2017-09" db="EMBL/GenBank/DDBJ databases">
        <authorList>
            <person name="Goris T."/>
        </authorList>
    </citation>
    <scope>NUCLEOTIDE SEQUENCE</scope>
    <source>
        <strain evidence="9">JPD-1</strain>
    </source>
</reference>
<dbReference type="CDD" id="cd02134">
    <property type="entry name" value="KH-II_NusA_rpt1"/>
    <property type="match status" value="1"/>
</dbReference>
<dbReference type="InterPro" id="IPR025249">
    <property type="entry name" value="TF_NusA_KH_1st"/>
</dbReference>
<dbReference type="InterPro" id="IPR010213">
    <property type="entry name" value="TF_NusA"/>
</dbReference>
<reference evidence="10" key="5">
    <citation type="submission" date="2020-08" db="EMBL/GenBank/DDBJ databases">
        <authorList>
            <person name="Yang Y."/>
            <person name="Huo L."/>
            <person name="Yan J."/>
        </authorList>
    </citation>
    <scope>NUCLEOTIDE SEQUENCE</scope>
    <source>
        <strain evidence="10">ACSDCE</strain>
    </source>
</reference>
<keyword evidence="4 7" id="KW-0694">RNA-binding</keyword>
<dbReference type="KEGG" id="sulj:SJPD1_0537"/>
<protein>
    <recommendedName>
        <fullName evidence="7">Transcription termination/antitermination protein NusA</fullName>
    </recommendedName>
</protein>
<dbReference type="PROSITE" id="PS50126">
    <property type="entry name" value="S1"/>
    <property type="match status" value="1"/>
</dbReference>
<dbReference type="Pfam" id="PF08529">
    <property type="entry name" value="NusA_N"/>
    <property type="match status" value="1"/>
</dbReference>
<evidence type="ECO:0000256" key="5">
    <source>
        <dbReference type="ARBA" id="ARBA00023015"/>
    </source>
</evidence>
<dbReference type="InterPro" id="IPR012340">
    <property type="entry name" value="NA-bd_OB-fold"/>
</dbReference>
<dbReference type="PANTHER" id="PTHR22648:SF0">
    <property type="entry name" value="TRANSCRIPTION TERMINATION_ANTITERMINATION PROTEIN NUSA"/>
    <property type="match status" value="1"/>
</dbReference>
<keyword evidence="1 7" id="KW-0806">Transcription termination</keyword>